<evidence type="ECO:0008006" key="3">
    <source>
        <dbReference type="Google" id="ProtNLM"/>
    </source>
</evidence>
<sequence length="269" mass="29289">MPDLIIDSRAGITTLTLNRPERHNALSPSLSAAMAEAVADFKADGDQRVLVVTGTGEKAFCSGWDLKRARGAQEQLGGGDQKRSLPIAKSAEMYGLATCEKPVIAAINGLAVGGGFEIAQCCDIRVAVEEAWFGLPEVQRGFIAGVSAMNLPRHLPYGVAADIMLAGQRLTAHDAFRFGFVQEVTERGDLMAAVMRRAESIAKSSQSALWGTKLVLRYWRDLMLSEHYRHYEAVAHRVLLSGDMVEGIKAFSEKREARFAGGWPDPLEQ</sequence>
<dbReference type="PANTHER" id="PTHR11941:SF54">
    <property type="entry name" value="ENOYL-COA HYDRATASE, MITOCHONDRIAL"/>
    <property type="match status" value="1"/>
</dbReference>
<dbReference type="OrthoDB" id="9810797at2"/>
<keyword evidence="2" id="KW-1185">Reference proteome</keyword>
<evidence type="ECO:0000313" key="2">
    <source>
        <dbReference type="Proteomes" id="UP000031057"/>
    </source>
</evidence>
<dbReference type="InterPro" id="IPR029045">
    <property type="entry name" value="ClpP/crotonase-like_dom_sf"/>
</dbReference>
<dbReference type="EMBL" id="JTDI01000005">
    <property type="protein sequence ID" value="KHK90426.1"/>
    <property type="molecule type" value="Genomic_DNA"/>
</dbReference>
<dbReference type="STRING" id="1348853.LK12_17790"/>
<dbReference type="Proteomes" id="UP000031057">
    <property type="component" value="Unassembled WGS sequence"/>
</dbReference>
<dbReference type="RefSeq" id="WP_039286757.1">
    <property type="nucleotide sequence ID" value="NZ_JTDI01000005.1"/>
</dbReference>
<dbReference type="Pfam" id="PF00378">
    <property type="entry name" value="ECH_1"/>
    <property type="match status" value="1"/>
</dbReference>
<protein>
    <recommendedName>
        <fullName evidence="3">Enoyl-CoA hydratase</fullName>
    </recommendedName>
</protein>
<name>A0A0B1ZH38_9SPHN</name>
<evidence type="ECO:0000313" key="1">
    <source>
        <dbReference type="EMBL" id="KHK90426.1"/>
    </source>
</evidence>
<comment type="caution">
    <text evidence="1">The sequence shown here is derived from an EMBL/GenBank/DDBJ whole genome shotgun (WGS) entry which is preliminary data.</text>
</comment>
<dbReference type="GO" id="GO:0006635">
    <property type="term" value="P:fatty acid beta-oxidation"/>
    <property type="evidence" value="ECO:0007669"/>
    <property type="project" value="TreeGrafter"/>
</dbReference>
<dbReference type="SUPFAM" id="SSF52096">
    <property type="entry name" value="ClpP/crotonase"/>
    <property type="match status" value="1"/>
</dbReference>
<reference evidence="1 2" key="1">
    <citation type="submission" date="2014-10" db="EMBL/GenBank/DDBJ databases">
        <title>Genome sequence of Novosphingobium malaysiense MUSC 273(T).</title>
        <authorList>
            <person name="Lee L.-H."/>
        </authorList>
    </citation>
    <scope>NUCLEOTIDE SEQUENCE [LARGE SCALE GENOMIC DNA]</scope>
    <source>
        <strain evidence="1 2">MUSC 273</strain>
    </source>
</reference>
<dbReference type="CDD" id="cd06558">
    <property type="entry name" value="crotonase-like"/>
    <property type="match status" value="1"/>
</dbReference>
<proteinExistence type="predicted"/>
<organism evidence="1 2">
    <name type="scientific">Novosphingobium malaysiense</name>
    <dbReference type="NCBI Taxonomy" id="1348853"/>
    <lineage>
        <taxon>Bacteria</taxon>
        <taxon>Pseudomonadati</taxon>
        <taxon>Pseudomonadota</taxon>
        <taxon>Alphaproteobacteria</taxon>
        <taxon>Sphingomonadales</taxon>
        <taxon>Sphingomonadaceae</taxon>
        <taxon>Novosphingobium</taxon>
    </lineage>
</organism>
<dbReference type="GO" id="GO:0003824">
    <property type="term" value="F:catalytic activity"/>
    <property type="evidence" value="ECO:0007669"/>
    <property type="project" value="UniProtKB-ARBA"/>
</dbReference>
<gene>
    <name evidence="1" type="ORF">LK12_17790</name>
</gene>
<dbReference type="PANTHER" id="PTHR11941">
    <property type="entry name" value="ENOYL-COA HYDRATASE-RELATED"/>
    <property type="match status" value="1"/>
</dbReference>
<accession>A0A0B1ZH38</accession>
<dbReference type="InterPro" id="IPR001753">
    <property type="entry name" value="Enoyl-CoA_hydra/iso"/>
</dbReference>
<dbReference type="AlphaFoldDB" id="A0A0B1ZH38"/>
<dbReference type="Gene3D" id="3.90.226.10">
    <property type="entry name" value="2-enoyl-CoA Hydratase, Chain A, domain 1"/>
    <property type="match status" value="1"/>
</dbReference>